<accession>A0A7D9DLW7</accession>
<organism evidence="1 2">
    <name type="scientific">Paramuricea clavata</name>
    <name type="common">Red gorgonian</name>
    <name type="synonym">Violescent sea-whip</name>
    <dbReference type="NCBI Taxonomy" id="317549"/>
    <lineage>
        <taxon>Eukaryota</taxon>
        <taxon>Metazoa</taxon>
        <taxon>Cnidaria</taxon>
        <taxon>Anthozoa</taxon>
        <taxon>Octocorallia</taxon>
        <taxon>Malacalcyonacea</taxon>
        <taxon>Plexauridae</taxon>
        <taxon>Paramuricea</taxon>
    </lineage>
</organism>
<protein>
    <submittedName>
        <fullName evidence="1">Uncharacterized protein</fullName>
    </submittedName>
</protein>
<gene>
    <name evidence="1" type="ORF">PACLA_8A046245</name>
</gene>
<comment type="caution">
    <text evidence="1">The sequence shown here is derived from an EMBL/GenBank/DDBJ whole genome shotgun (WGS) entry which is preliminary data.</text>
</comment>
<evidence type="ECO:0000313" key="2">
    <source>
        <dbReference type="Proteomes" id="UP001152795"/>
    </source>
</evidence>
<sequence length="190" mass="21363">MSDFPPLGAHLQWKLAIERSSLAYAKICTTKNVLFAVDIPYPLLRAWYSLVVLKKPVQPSSEATTSVIPNYMFVELPEHSIPGICLLLVVMRSPDLKSFGLQVESLIVSEVKSGVKHNLTLPNKTTDQASDKGFDALSDDDKSKVEKVLFLLDRFCVGDHFYHELSMVINGLPKSYLVKQRRDQLNKTNN</sequence>
<evidence type="ECO:0000313" key="1">
    <source>
        <dbReference type="EMBL" id="CAB3989234.1"/>
    </source>
</evidence>
<dbReference type="AlphaFoldDB" id="A0A7D9DLW7"/>
<dbReference type="OrthoDB" id="5988554at2759"/>
<dbReference type="EMBL" id="CACRXK020001448">
    <property type="protein sequence ID" value="CAB3989234.1"/>
    <property type="molecule type" value="Genomic_DNA"/>
</dbReference>
<proteinExistence type="predicted"/>
<dbReference type="Proteomes" id="UP001152795">
    <property type="component" value="Unassembled WGS sequence"/>
</dbReference>
<reference evidence="1" key="1">
    <citation type="submission" date="2020-04" db="EMBL/GenBank/DDBJ databases">
        <authorList>
            <person name="Alioto T."/>
            <person name="Alioto T."/>
            <person name="Gomez Garrido J."/>
        </authorList>
    </citation>
    <scope>NUCLEOTIDE SEQUENCE</scope>
    <source>
        <strain evidence="1">A484AB</strain>
    </source>
</reference>
<keyword evidence="2" id="KW-1185">Reference proteome</keyword>
<name>A0A7D9DLW7_PARCT</name>